<keyword evidence="2" id="KW-1185">Reference proteome</keyword>
<accession>A0A0L6JWY2</accession>
<reference evidence="2" key="1">
    <citation type="submission" date="2015-07" db="EMBL/GenBank/DDBJ databases">
        <title>Near-Complete Genome Sequence of the Cellulolytic Bacterium Bacteroides (Pseudobacteroides) cellulosolvens ATCC 35603.</title>
        <authorList>
            <person name="Dassa B."/>
            <person name="Utturkar S.M."/>
            <person name="Klingeman D.M."/>
            <person name="Hurt R.A."/>
            <person name="Keller M."/>
            <person name="Xu J."/>
            <person name="Reddy Y.H.K."/>
            <person name="Borovok I."/>
            <person name="Grinberg I.R."/>
            <person name="Lamed R."/>
            <person name="Zhivin O."/>
            <person name="Bayer E.A."/>
            <person name="Brown S.D."/>
        </authorList>
    </citation>
    <scope>NUCLEOTIDE SEQUENCE [LARGE SCALE GENOMIC DNA]</scope>
    <source>
        <strain evidence="2">DSM 2933</strain>
    </source>
</reference>
<dbReference type="eggNOG" id="ENOG50336EA">
    <property type="taxonomic scope" value="Bacteria"/>
</dbReference>
<dbReference type="RefSeq" id="WP_036939969.1">
    <property type="nucleotide sequence ID" value="NZ_JQKC01000010.1"/>
</dbReference>
<comment type="caution">
    <text evidence="1">The sequence shown here is derived from an EMBL/GenBank/DDBJ whole genome shotgun (WGS) entry which is preliminary data.</text>
</comment>
<gene>
    <name evidence="1" type="ORF">Bccel_5638</name>
</gene>
<evidence type="ECO:0000313" key="2">
    <source>
        <dbReference type="Proteomes" id="UP000036923"/>
    </source>
</evidence>
<evidence type="ECO:0008006" key="3">
    <source>
        <dbReference type="Google" id="ProtNLM"/>
    </source>
</evidence>
<organism evidence="1 2">
    <name type="scientific">Pseudobacteroides cellulosolvens ATCC 35603 = DSM 2933</name>
    <dbReference type="NCBI Taxonomy" id="398512"/>
    <lineage>
        <taxon>Bacteria</taxon>
        <taxon>Bacillati</taxon>
        <taxon>Bacillota</taxon>
        <taxon>Clostridia</taxon>
        <taxon>Eubacteriales</taxon>
        <taxon>Oscillospiraceae</taxon>
        <taxon>Pseudobacteroides</taxon>
    </lineage>
</organism>
<dbReference type="SUPFAM" id="SSF52833">
    <property type="entry name" value="Thioredoxin-like"/>
    <property type="match status" value="1"/>
</dbReference>
<dbReference type="Proteomes" id="UP000036923">
    <property type="component" value="Unassembled WGS sequence"/>
</dbReference>
<evidence type="ECO:0000313" key="1">
    <source>
        <dbReference type="EMBL" id="KNY30358.1"/>
    </source>
</evidence>
<protein>
    <recommendedName>
        <fullName evidence="3">Thioredoxin domain-containing protein</fullName>
    </recommendedName>
</protein>
<dbReference type="STRING" id="398512.Bccel_5638"/>
<dbReference type="EMBL" id="LGTC01000001">
    <property type="protein sequence ID" value="KNY30358.1"/>
    <property type="molecule type" value="Genomic_DNA"/>
</dbReference>
<dbReference type="InterPro" id="IPR036249">
    <property type="entry name" value="Thioredoxin-like_sf"/>
</dbReference>
<proteinExistence type="predicted"/>
<dbReference type="OrthoDB" id="307780at2"/>
<dbReference type="Gene3D" id="3.40.30.10">
    <property type="entry name" value="Glutaredoxin"/>
    <property type="match status" value="1"/>
</dbReference>
<sequence length="120" mass="14514">MIRNTIITKDQSLSAIKNGEFGRDVISSQNIVIVIMTQDWCPQWTDMKSWVYSIKTDKNIDIYELVYNKTDYFYEFKNFKETRWKNFNVPYIRFYKNGSMYKQTNYISESEFMNILESMS</sequence>
<dbReference type="AlphaFoldDB" id="A0A0L6JWY2"/>
<name>A0A0L6JWY2_9FIRM</name>